<dbReference type="HAMAP" id="MF_00815">
    <property type="entry name" value="ATP_synth_gamma_bact"/>
    <property type="match status" value="1"/>
</dbReference>
<dbReference type="GO" id="GO:0045259">
    <property type="term" value="C:proton-transporting ATP synthase complex"/>
    <property type="evidence" value="ECO:0007669"/>
    <property type="project" value="UniProtKB-KW"/>
</dbReference>
<dbReference type="CDD" id="cd12151">
    <property type="entry name" value="F1-ATPase_gamma"/>
    <property type="match status" value="1"/>
</dbReference>
<sequence length="311" mass="35111">MASHRQLKSKLRTVENIKQITKAMEMVSATKMRKSQEVALRARPFAKKALELLYAVSAYQEEDKEQNMFFQHKEGKACVVVVTSDKGLCASYNSQVLRLALQWCQENPGADIVAVGRKGRDFFKRRGVTPVSEFLQFSDIVTLYDVAPLSEWILQAFEQERYSEIMIASTHFLSALNQKPGIHQILPLELDELEEMIKHIVPKTGKYSEWPAFAEALAGKKEKALPYLLEPTAEAIFETLVRDLLQVEILHFILEANASEHSSRMVAMKNATENALAIEEKLQLALNKARQASITQELTEISTAKEALTAE</sequence>
<dbReference type="InterPro" id="IPR035968">
    <property type="entry name" value="ATP_synth_F1_ATPase_gsu"/>
</dbReference>
<comment type="subunit">
    <text evidence="10">F-type ATPases have 2 components, CF(1) - the catalytic core - and CF(0) - the membrane proton channel. CF(1) has five subunits: alpha(3), beta(3), gamma(1), delta(1), epsilon(1). CF(0) has three main subunits: a, b and c.</text>
</comment>
<organism evidence="11 12">
    <name type="scientific">Candidatus Wildermuthbacteria bacterium RIFCSPHIGHO2_01_FULL_49_22b</name>
    <dbReference type="NCBI Taxonomy" id="1802448"/>
    <lineage>
        <taxon>Bacteria</taxon>
        <taxon>Candidatus Wildermuthiibacteriota</taxon>
    </lineage>
</organism>
<dbReference type="GO" id="GO:0005886">
    <property type="term" value="C:plasma membrane"/>
    <property type="evidence" value="ECO:0007669"/>
    <property type="project" value="UniProtKB-SubCell"/>
</dbReference>
<dbReference type="STRING" id="1802448.A2672_02620"/>
<dbReference type="GO" id="GO:0046933">
    <property type="term" value="F:proton-transporting ATP synthase activity, rotational mechanism"/>
    <property type="evidence" value="ECO:0007669"/>
    <property type="project" value="UniProtKB-UniRule"/>
</dbReference>
<keyword evidence="9 10" id="KW-0066">ATP synthesis</keyword>
<gene>
    <name evidence="10" type="primary">atpG</name>
    <name evidence="11" type="ORF">A2672_02620</name>
</gene>
<keyword evidence="7 10" id="KW-0472">Membrane</keyword>
<dbReference type="GO" id="GO:0042777">
    <property type="term" value="P:proton motive force-driven plasma membrane ATP synthesis"/>
    <property type="evidence" value="ECO:0007669"/>
    <property type="project" value="UniProtKB-UniRule"/>
</dbReference>
<evidence type="ECO:0000256" key="4">
    <source>
        <dbReference type="ARBA" id="ARBA00022448"/>
    </source>
</evidence>
<comment type="subcellular location">
    <subcellularLocation>
        <location evidence="10">Cell membrane</location>
        <topology evidence="10">Peripheral membrane protein</topology>
    </subcellularLocation>
    <subcellularLocation>
        <location evidence="2">Membrane</location>
        <topology evidence="2">Peripheral membrane protein</topology>
    </subcellularLocation>
</comment>
<dbReference type="InterPro" id="IPR000131">
    <property type="entry name" value="ATP_synth_F1_gsu"/>
</dbReference>
<dbReference type="Gene3D" id="3.40.1380.10">
    <property type="match status" value="1"/>
</dbReference>
<evidence type="ECO:0000256" key="1">
    <source>
        <dbReference type="ARBA" id="ARBA00003456"/>
    </source>
</evidence>
<comment type="caution">
    <text evidence="11">The sequence shown here is derived from an EMBL/GenBank/DDBJ whole genome shotgun (WGS) entry which is preliminary data.</text>
</comment>
<evidence type="ECO:0000256" key="8">
    <source>
        <dbReference type="ARBA" id="ARBA00023196"/>
    </source>
</evidence>
<dbReference type="NCBIfam" id="TIGR01146">
    <property type="entry name" value="ATPsyn_F1gamma"/>
    <property type="match status" value="1"/>
</dbReference>
<dbReference type="PANTHER" id="PTHR11693:SF22">
    <property type="entry name" value="ATP SYNTHASE SUBUNIT GAMMA, MITOCHONDRIAL"/>
    <property type="match status" value="1"/>
</dbReference>
<dbReference type="GO" id="GO:0005524">
    <property type="term" value="F:ATP binding"/>
    <property type="evidence" value="ECO:0007669"/>
    <property type="project" value="UniProtKB-UniRule"/>
</dbReference>
<evidence type="ECO:0000256" key="2">
    <source>
        <dbReference type="ARBA" id="ARBA00004170"/>
    </source>
</evidence>
<keyword evidence="4 10" id="KW-0813">Transport</keyword>
<dbReference type="PRINTS" id="PR00126">
    <property type="entry name" value="ATPASEGAMMA"/>
</dbReference>
<keyword evidence="8 10" id="KW-0139">CF(1)</keyword>
<keyword evidence="6 10" id="KW-0406">Ion transport</keyword>
<dbReference type="EMBL" id="MHTT01000010">
    <property type="protein sequence ID" value="OHA65837.1"/>
    <property type="molecule type" value="Genomic_DNA"/>
</dbReference>
<dbReference type="Pfam" id="PF00231">
    <property type="entry name" value="ATP-synt"/>
    <property type="match status" value="1"/>
</dbReference>
<dbReference type="Proteomes" id="UP000178065">
    <property type="component" value="Unassembled WGS sequence"/>
</dbReference>
<evidence type="ECO:0000256" key="6">
    <source>
        <dbReference type="ARBA" id="ARBA00023065"/>
    </source>
</evidence>
<evidence type="ECO:0000313" key="11">
    <source>
        <dbReference type="EMBL" id="OHA65837.1"/>
    </source>
</evidence>
<dbReference type="Gene3D" id="1.10.287.80">
    <property type="entry name" value="ATP synthase, gamma subunit, helix hairpin domain"/>
    <property type="match status" value="1"/>
</dbReference>
<evidence type="ECO:0000256" key="9">
    <source>
        <dbReference type="ARBA" id="ARBA00023310"/>
    </source>
</evidence>
<proteinExistence type="inferred from homology"/>
<comment type="function">
    <text evidence="1 10">Produces ATP from ADP in the presence of a proton gradient across the membrane. The gamma chain is believed to be important in regulating ATPase activity and the flow of protons through the CF(0) complex.</text>
</comment>
<evidence type="ECO:0000256" key="7">
    <source>
        <dbReference type="ARBA" id="ARBA00023136"/>
    </source>
</evidence>
<evidence type="ECO:0000256" key="3">
    <source>
        <dbReference type="ARBA" id="ARBA00007681"/>
    </source>
</evidence>
<evidence type="ECO:0000256" key="10">
    <source>
        <dbReference type="HAMAP-Rule" id="MF_00815"/>
    </source>
</evidence>
<comment type="similarity">
    <text evidence="3 10">Belongs to the ATPase gamma chain family.</text>
</comment>
<dbReference type="SUPFAM" id="SSF52943">
    <property type="entry name" value="ATP synthase (F1-ATPase), gamma subunit"/>
    <property type="match status" value="1"/>
</dbReference>
<keyword evidence="10" id="KW-1003">Cell membrane</keyword>
<accession>A0A1G2QZF1</accession>
<dbReference type="PANTHER" id="PTHR11693">
    <property type="entry name" value="ATP SYNTHASE GAMMA CHAIN"/>
    <property type="match status" value="1"/>
</dbReference>
<name>A0A1G2QZF1_9BACT</name>
<evidence type="ECO:0000313" key="12">
    <source>
        <dbReference type="Proteomes" id="UP000178065"/>
    </source>
</evidence>
<dbReference type="AlphaFoldDB" id="A0A1G2QZF1"/>
<reference evidence="11 12" key="1">
    <citation type="journal article" date="2016" name="Nat. Commun.">
        <title>Thousands of microbial genomes shed light on interconnected biogeochemical processes in an aquifer system.</title>
        <authorList>
            <person name="Anantharaman K."/>
            <person name="Brown C.T."/>
            <person name="Hug L.A."/>
            <person name="Sharon I."/>
            <person name="Castelle C.J."/>
            <person name="Probst A.J."/>
            <person name="Thomas B.C."/>
            <person name="Singh A."/>
            <person name="Wilkins M.J."/>
            <person name="Karaoz U."/>
            <person name="Brodie E.L."/>
            <person name="Williams K.H."/>
            <person name="Hubbard S.S."/>
            <person name="Banfield J.F."/>
        </authorList>
    </citation>
    <scope>NUCLEOTIDE SEQUENCE [LARGE SCALE GENOMIC DNA]</scope>
</reference>
<keyword evidence="5 10" id="KW-0375">Hydrogen ion transport</keyword>
<protein>
    <recommendedName>
        <fullName evidence="10">ATP synthase gamma chain</fullName>
    </recommendedName>
    <alternativeName>
        <fullName evidence="10">ATP synthase F1 sector gamma subunit</fullName>
    </alternativeName>
    <alternativeName>
        <fullName evidence="10">F-ATPase gamma subunit</fullName>
    </alternativeName>
</protein>
<evidence type="ECO:0000256" key="5">
    <source>
        <dbReference type="ARBA" id="ARBA00022781"/>
    </source>
</evidence>